<dbReference type="InterPro" id="IPR013325">
    <property type="entry name" value="RNA_pol_sigma_r2"/>
</dbReference>
<protein>
    <recommendedName>
        <fullName evidence="6">RNA polymerase sigma factor</fullName>
    </recommendedName>
</protein>
<dbReference type="NCBIfam" id="TIGR02937">
    <property type="entry name" value="sigma70-ECF"/>
    <property type="match status" value="1"/>
</dbReference>
<dbReference type="RefSeq" id="WP_310327986.1">
    <property type="nucleotide sequence ID" value="NZ_JAVDXV010000003.1"/>
</dbReference>
<evidence type="ECO:0000256" key="2">
    <source>
        <dbReference type="ARBA" id="ARBA00023015"/>
    </source>
</evidence>
<feature type="domain" description="RNA polymerase sigma-70 region 2" evidence="7">
    <location>
        <begin position="39"/>
        <end position="106"/>
    </location>
</feature>
<dbReference type="InterPro" id="IPR039425">
    <property type="entry name" value="RNA_pol_sigma-70-like"/>
</dbReference>
<keyword evidence="10" id="KW-1185">Reference proteome</keyword>
<dbReference type="Pfam" id="PF04542">
    <property type="entry name" value="Sigma70_r2"/>
    <property type="match status" value="1"/>
</dbReference>
<dbReference type="InterPro" id="IPR013324">
    <property type="entry name" value="RNA_pol_sigma_r3/r4-like"/>
</dbReference>
<evidence type="ECO:0000256" key="3">
    <source>
        <dbReference type="ARBA" id="ARBA00023082"/>
    </source>
</evidence>
<dbReference type="PANTHER" id="PTHR43133">
    <property type="entry name" value="RNA POLYMERASE ECF-TYPE SIGMA FACTO"/>
    <property type="match status" value="1"/>
</dbReference>
<organism evidence="9 10">
    <name type="scientific">Roseateles asaccharophilus</name>
    <dbReference type="NCBI Taxonomy" id="582607"/>
    <lineage>
        <taxon>Bacteria</taxon>
        <taxon>Pseudomonadati</taxon>
        <taxon>Pseudomonadota</taxon>
        <taxon>Betaproteobacteria</taxon>
        <taxon>Burkholderiales</taxon>
        <taxon>Sphaerotilaceae</taxon>
        <taxon>Roseateles</taxon>
    </lineage>
</organism>
<evidence type="ECO:0000259" key="7">
    <source>
        <dbReference type="Pfam" id="PF04542"/>
    </source>
</evidence>
<dbReference type="Gene3D" id="1.10.10.10">
    <property type="entry name" value="Winged helix-like DNA-binding domain superfamily/Winged helix DNA-binding domain"/>
    <property type="match status" value="1"/>
</dbReference>
<evidence type="ECO:0000313" key="9">
    <source>
        <dbReference type="EMBL" id="MDR7332892.1"/>
    </source>
</evidence>
<evidence type="ECO:0000259" key="8">
    <source>
        <dbReference type="Pfam" id="PF08281"/>
    </source>
</evidence>
<name>A0ABU2A8R7_9BURK</name>
<proteinExistence type="inferred from homology"/>
<evidence type="ECO:0000256" key="6">
    <source>
        <dbReference type="RuleBase" id="RU000716"/>
    </source>
</evidence>
<evidence type="ECO:0000313" key="10">
    <source>
        <dbReference type="Proteomes" id="UP001180825"/>
    </source>
</evidence>
<dbReference type="PANTHER" id="PTHR43133:SF62">
    <property type="entry name" value="RNA POLYMERASE SIGMA FACTOR SIGZ"/>
    <property type="match status" value="1"/>
</dbReference>
<feature type="domain" description="RNA polymerase sigma factor 70 region 4 type 2" evidence="8">
    <location>
        <begin position="149"/>
        <end position="200"/>
    </location>
</feature>
<dbReference type="SUPFAM" id="SSF88659">
    <property type="entry name" value="Sigma3 and sigma4 domains of RNA polymerase sigma factors"/>
    <property type="match status" value="1"/>
</dbReference>
<dbReference type="CDD" id="cd06171">
    <property type="entry name" value="Sigma70_r4"/>
    <property type="match status" value="1"/>
</dbReference>
<dbReference type="Proteomes" id="UP001180825">
    <property type="component" value="Unassembled WGS sequence"/>
</dbReference>
<sequence length="218" mass="23737">MTPADPPAPPPTPQSFADARLAALMAGVAAADRRAFDELYRSTSAALFGTVLRICRDRGQAEEVLQEVYITVWRRAAAFDAAQGRVLPWLTAIARHRAIDALRHQASQPATVSRHGGLDDDEDGDLLALMPSDQPGPLDLLDNASRAHALERCMGELSHQQRSSLALAYYQGLSHAEVAEHMRQPLGSVKSWVRRGLQSLRLCLDRAAQRVGAMGRVA</sequence>
<dbReference type="Gene3D" id="1.10.1740.10">
    <property type="match status" value="1"/>
</dbReference>
<accession>A0ABU2A8R7</accession>
<dbReference type="InterPro" id="IPR013249">
    <property type="entry name" value="RNA_pol_sigma70_r4_t2"/>
</dbReference>
<keyword evidence="2 6" id="KW-0805">Transcription regulation</keyword>
<comment type="similarity">
    <text evidence="1 6">Belongs to the sigma-70 factor family. ECF subfamily.</text>
</comment>
<dbReference type="Pfam" id="PF08281">
    <property type="entry name" value="Sigma70_r4_2"/>
    <property type="match status" value="1"/>
</dbReference>
<keyword evidence="4 6" id="KW-0238">DNA-binding</keyword>
<dbReference type="PROSITE" id="PS01063">
    <property type="entry name" value="SIGMA70_ECF"/>
    <property type="match status" value="1"/>
</dbReference>
<dbReference type="InterPro" id="IPR000838">
    <property type="entry name" value="RNA_pol_sigma70_ECF_CS"/>
</dbReference>
<gene>
    <name evidence="9" type="ORF">J2X21_002025</name>
</gene>
<evidence type="ECO:0000256" key="1">
    <source>
        <dbReference type="ARBA" id="ARBA00010641"/>
    </source>
</evidence>
<dbReference type="SUPFAM" id="SSF88946">
    <property type="entry name" value="Sigma2 domain of RNA polymerase sigma factors"/>
    <property type="match status" value="1"/>
</dbReference>
<comment type="caution">
    <text evidence="9">The sequence shown here is derived from an EMBL/GenBank/DDBJ whole genome shotgun (WGS) entry which is preliminary data.</text>
</comment>
<evidence type="ECO:0000256" key="4">
    <source>
        <dbReference type="ARBA" id="ARBA00023125"/>
    </source>
</evidence>
<evidence type="ECO:0000256" key="5">
    <source>
        <dbReference type="ARBA" id="ARBA00023163"/>
    </source>
</evidence>
<dbReference type="EMBL" id="JAVDXV010000003">
    <property type="protein sequence ID" value="MDR7332892.1"/>
    <property type="molecule type" value="Genomic_DNA"/>
</dbReference>
<dbReference type="InterPro" id="IPR007627">
    <property type="entry name" value="RNA_pol_sigma70_r2"/>
</dbReference>
<keyword evidence="5 6" id="KW-0804">Transcription</keyword>
<dbReference type="InterPro" id="IPR014284">
    <property type="entry name" value="RNA_pol_sigma-70_dom"/>
</dbReference>
<dbReference type="InterPro" id="IPR036388">
    <property type="entry name" value="WH-like_DNA-bd_sf"/>
</dbReference>
<reference evidence="9 10" key="1">
    <citation type="submission" date="2023-07" db="EMBL/GenBank/DDBJ databases">
        <title>Sorghum-associated microbial communities from plants grown in Nebraska, USA.</title>
        <authorList>
            <person name="Schachtman D."/>
        </authorList>
    </citation>
    <scope>NUCLEOTIDE SEQUENCE [LARGE SCALE GENOMIC DNA]</scope>
    <source>
        <strain evidence="9 10">BE316</strain>
    </source>
</reference>
<keyword evidence="3 6" id="KW-0731">Sigma factor</keyword>